<feature type="domain" description="HTH araC/xylS-type" evidence="5">
    <location>
        <begin position="216"/>
        <end position="314"/>
    </location>
</feature>
<dbReference type="SMART" id="SM00342">
    <property type="entry name" value="HTH_ARAC"/>
    <property type="match status" value="1"/>
</dbReference>
<dbReference type="InterPro" id="IPR050204">
    <property type="entry name" value="AraC_XylS_family_regulators"/>
</dbReference>
<keyword evidence="1" id="KW-0805">Transcription regulation</keyword>
<dbReference type="GO" id="GO:0003700">
    <property type="term" value="F:DNA-binding transcription factor activity"/>
    <property type="evidence" value="ECO:0007669"/>
    <property type="project" value="InterPro"/>
</dbReference>
<dbReference type="Gene3D" id="1.10.10.60">
    <property type="entry name" value="Homeodomain-like"/>
    <property type="match status" value="2"/>
</dbReference>
<dbReference type="InterPro" id="IPR020449">
    <property type="entry name" value="Tscrpt_reg_AraC-type_HTH"/>
</dbReference>
<dbReference type="SUPFAM" id="SSF51182">
    <property type="entry name" value="RmlC-like cupins"/>
    <property type="match status" value="1"/>
</dbReference>
<dbReference type="InterPro" id="IPR018060">
    <property type="entry name" value="HTH_AraC"/>
</dbReference>
<dbReference type="SUPFAM" id="SSF46689">
    <property type="entry name" value="Homeodomain-like"/>
    <property type="match status" value="2"/>
</dbReference>
<sequence length="333" mass="36732">MLCLTVRRTNIGRMDILAEVLDRVRLGGTLLFHFELGHPWNLSLPARPYALFHYLSRGSATLALENGRELHMTEGDFVVVTRGEPHVIYSDRRTEPLPILDIDRLAGRLGLIRHGGGEQPLATMICGNFTVARPSRGSVLELLPPLLLLKPTEDGGWLEAILQRMVSEAAHARPGQGVALSRLTEVLFVEVLRSWIKSLDPGEGGWLGAMADPHIGPALQLIHERPDRPWTLGELGQSVGLGRSAFSARFTKLVGESMYRYLISRRMSEAAFLLETSDEGIARIASRVGYETAAAFSKLFHRHHGLSPGRYRAARRSDGGRRQGGVLEAEVAD</sequence>
<feature type="region of interest" description="Disordered" evidence="4">
    <location>
        <begin position="310"/>
        <end position="333"/>
    </location>
</feature>
<accession>A0A3M9XIF2</accession>
<dbReference type="PANTHER" id="PTHR46796">
    <property type="entry name" value="HTH-TYPE TRANSCRIPTIONAL ACTIVATOR RHAS-RELATED"/>
    <property type="match status" value="1"/>
</dbReference>
<dbReference type="Pfam" id="PF12833">
    <property type="entry name" value="HTH_18"/>
    <property type="match status" value="1"/>
</dbReference>
<dbReference type="Proteomes" id="UP000275436">
    <property type="component" value="Unassembled WGS sequence"/>
</dbReference>
<dbReference type="AlphaFoldDB" id="A0A3M9XIF2"/>
<evidence type="ECO:0000313" key="7">
    <source>
        <dbReference type="Proteomes" id="UP000275436"/>
    </source>
</evidence>
<protein>
    <submittedName>
        <fullName evidence="6">AraC family transcriptional regulator</fullName>
    </submittedName>
</protein>
<dbReference type="GO" id="GO:0043565">
    <property type="term" value="F:sequence-specific DNA binding"/>
    <property type="evidence" value="ECO:0007669"/>
    <property type="project" value="InterPro"/>
</dbReference>
<evidence type="ECO:0000256" key="1">
    <source>
        <dbReference type="ARBA" id="ARBA00023015"/>
    </source>
</evidence>
<dbReference type="InterPro" id="IPR032783">
    <property type="entry name" value="AraC_lig"/>
</dbReference>
<proteinExistence type="predicted"/>
<dbReference type="PANTHER" id="PTHR46796:SF7">
    <property type="entry name" value="ARAC FAMILY TRANSCRIPTIONAL REGULATOR"/>
    <property type="match status" value="1"/>
</dbReference>
<dbReference type="InterPro" id="IPR011051">
    <property type="entry name" value="RmlC_Cupin_sf"/>
</dbReference>
<dbReference type="EMBL" id="QKOD01000001">
    <property type="protein sequence ID" value="RNJ47671.1"/>
    <property type="molecule type" value="Genomic_DNA"/>
</dbReference>
<name>A0A3M9XIF2_9HYPH</name>
<evidence type="ECO:0000256" key="3">
    <source>
        <dbReference type="ARBA" id="ARBA00023163"/>
    </source>
</evidence>
<dbReference type="Pfam" id="PF12852">
    <property type="entry name" value="Cupin_6"/>
    <property type="match status" value="1"/>
</dbReference>
<evidence type="ECO:0000256" key="4">
    <source>
        <dbReference type="SAM" id="MobiDB-lite"/>
    </source>
</evidence>
<gene>
    <name evidence="6" type="ORF">DNR46_07740</name>
</gene>
<evidence type="ECO:0000256" key="2">
    <source>
        <dbReference type="ARBA" id="ARBA00023125"/>
    </source>
</evidence>
<comment type="caution">
    <text evidence="6">The sequence shown here is derived from an EMBL/GenBank/DDBJ whole genome shotgun (WGS) entry which is preliminary data.</text>
</comment>
<keyword evidence="2" id="KW-0238">DNA-binding</keyword>
<dbReference type="PRINTS" id="PR00032">
    <property type="entry name" value="HTHARAC"/>
</dbReference>
<evidence type="ECO:0000313" key="6">
    <source>
        <dbReference type="EMBL" id="RNJ47671.1"/>
    </source>
</evidence>
<reference evidence="6 7" key="1">
    <citation type="journal article" date="2018" name="Mol. Plant Microbe Interact.">
        <title>Taxonomically Different Co-Microsymbionts of a Relict Legume, Oxytropis popoviana, Have Complementary Sets of Symbiotic Genes and Together Increase the Efficiency of Plant Nodulation.</title>
        <authorList>
            <person name="Safronova V."/>
            <person name="Belimov A."/>
            <person name="Sazanova A."/>
            <person name="Chirak E."/>
            <person name="Verkhozina A."/>
            <person name="Kuznetsova I."/>
            <person name="Andronov E."/>
            <person name="Puhalsky J."/>
            <person name="Tikhonovich I."/>
        </authorList>
    </citation>
    <scope>NUCLEOTIDE SEQUENCE [LARGE SCALE GENOMIC DNA]</scope>
    <source>
        <strain evidence="6 7">Opo-235</strain>
    </source>
</reference>
<organism evidence="6 7">
    <name type="scientific">Mesorhizobium japonicum</name>
    <dbReference type="NCBI Taxonomy" id="2066070"/>
    <lineage>
        <taxon>Bacteria</taxon>
        <taxon>Pseudomonadati</taxon>
        <taxon>Pseudomonadota</taxon>
        <taxon>Alphaproteobacteria</taxon>
        <taxon>Hyphomicrobiales</taxon>
        <taxon>Phyllobacteriaceae</taxon>
        <taxon>Mesorhizobium</taxon>
    </lineage>
</organism>
<dbReference type="InterPro" id="IPR009057">
    <property type="entry name" value="Homeodomain-like_sf"/>
</dbReference>
<keyword evidence="3" id="KW-0804">Transcription</keyword>
<evidence type="ECO:0000259" key="5">
    <source>
        <dbReference type="PROSITE" id="PS01124"/>
    </source>
</evidence>
<dbReference type="PROSITE" id="PS01124">
    <property type="entry name" value="HTH_ARAC_FAMILY_2"/>
    <property type="match status" value="1"/>
</dbReference>